<dbReference type="Proteomes" id="UP001445335">
    <property type="component" value="Unassembled WGS sequence"/>
</dbReference>
<evidence type="ECO:0000259" key="6">
    <source>
        <dbReference type="PROSITE" id="PS51228"/>
    </source>
</evidence>
<gene>
    <name evidence="7" type="ORF">WJX81_006949</name>
</gene>
<dbReference type="GO" id="GO:0000062">
    <property type="term" value="F:fatty-acyl-CoA binding"/>
    <property type="evidence" value="ECO:0007669"/>
    <property type="project" value="InterPro"/>
</dbReference>
<dbReference type="PANTHER" id="PTHR46093">
    <property type="entry name" value="ACYL-COA-BINDING DOMAIN-CONTAINING PROTEIN 5"/>
    <property type="match status" value="1"/>
</dbReference>
<dbReference type="PRINTS" id="PR00689">
    <property type="entry name" value="ACOABINDINGP"/>
</dbReference>
<evidence type="ECO:0000256" key="3">
    <source>
        <dbReference type="ARBA" id="ARBA00022737"/>
    </source>
</evidence>
<evidence type="ECO:0000313" key="8">
    <source>
        <dbReference type="Proteomes" id="UP001445335"/>
    </source>
</evidence>
<feature type="region of interest" description="Disordered" evidence="5">
    <location>
        <begin position="480"/>
        <end position="510"/>
    </location>
</feature>
<proteinExistence type="inferred from homology"/>
<dbReference type="SUPFAM" id="SSF50965">
    <property type="entry name" value="Galactose oxidase, central domain"/>
    <property type="match status" value="1"/>
</dbReference>
<comment type="similarity">
    <text evidence="1">Belongs to the ACBP family.</text>
</comment>
<keyword evidence="8" id="KW-1185">Reference proteome</keyword>
<name>A0AAW1QI40_9CHLO</name>
<dbReference type="InterPro" id="IPR015915">
    <property type="entry name" value="Kelch-typ_b-propeller"/>
</dbReference>
<evidence type="ECO:0000256" key="5">
    <source>
        <dbReference type="SAM" id="MobiDB-lite"/>
    </source>
</evidence>
<feature type="compositionally biased region" description="Pro residues" evidence="5">
    <location>
        <begin position="195"/>
        <end position="215"/>
    </location>
</feature>
<feature type="region of interest" description="Disordered" evidence="5">
    <location>
        <begin position="189"/>
        <end position="215"/>
    </location>
</feature>
<comment type="caution">
    <text evidence="7">The sequence shown here is derived from an EMBL/GenBank/DDBJ whole genome shotgun (WGS) entry which is preliminary data.</text>
</comment>
<keyword evidence="2" id="KW-0880">Kelch repeat</keyword>
<dbReference type="Pfam" id="PF24681">
    <property type="entry name" value="Kelch_KLHDC2_KLHL20_DRC7"/>
    <property type="match status" value="1"/>
</dbReference>
<feature type="region of interest" description="Disordered" evidence="5">
    <location>
        <begin position="637"/>
        <end position="657"/>
    </location>
</feature>
<dbReference type="InterPro" id="IPR035984">
    <property type="entry name" value="Acyl-CoA-binding_sf"/>
</dbReference>
<keyword evidence="4" id="KW-0446">Lipid-binding</keyword>
<dbReference type="PROSITE" id="PS51228">
    <property type="entry name" value="ACB_2"/>
    <property type="match status" value="1"/>
</dbReference>
<dbReference type="Gene3D" id="1.20.80.10">
    <property type="match status" value="1"/>
</dbReference>
<evidence type="ECO:0000256" key="2">
    <source>
        <dbReference type="ARBA" id="ARBA00022441"/>
    </source>
</evidence>
<dbReference type="Pfam" id="PF01344">
    <property type="entry name" value="Kelch_1"/>
    <property type="match status" value="1"/>
</dbReference>
<dbReference type="InterPro" id="IPR011043">
    <property type="entry name" value="Gal_Oxase/kelch_b-propeller"/>
</dbReference>
<dbReference type="InterPro" id="IPR014352">
    <property type="entry name" value="FERM/acyl-CoA-bd_prot_sf"/>
</dbReference>
<protein>
    <recommendedName>
        <fullName evidence="6">ACB domain-containing protein</fullName>
    </recommendedName>
</protein>
<dbReference type="InterPro" id="IPR000582">
    <property type="entry name" value="Acyl-CoA-binding_protein"/>
</dbReference>
<dbReference type="Pfam" id="PF00887">
    <property type="entry name" value="ACBP"/>
    <property type="match status" value="1"/>
</dbReference>
<feature type="compositionally biased region" description="Polar residues" evidence="5">
    <location>
        <begin position="648"/>
        <end position="657"/>
    </location>
</feature>
<evidence type="ECO:0000256" key="1">
    <source>
        <dbReference type="ARBA" id="ARBA00005567"/>
    </source>
</evidence>
<dbReference type="EMBL" id="JALJOU010000108">
    <property type="protein sequence ID" value="KAK9821109.1"/>
    <property type="molecule type" value="Genomic_DNA"/>
</dbReference>
<dbReference type="SUPFAM" id="SSF47027">
    <property type="entry name" value="Acyl-CoA binding protein"/>
    <property type="match status" value="1"/>
</dbReference>
<dbReference type="Gene3D" id="2.120.10.80">
    <property type="entry name" value="Kelch-type beta propeller"/>
    <property type="match status" value="2"/>
</dbReference>
<reference evidence="7 8" key="1">
    <citation type="journal article" date="2024" name="Nat. Commun.">
        <title>Phylogenomics reveals the evolutionary origins of lichenization in chlorophyte algae.</title>
        <authorList>
            <person name="Puginier C."/>
            <person name="Libourel C."/>
            <person name="Otte J."/>
            <person name="Skaloud P."/>
            <person name="Haon M."/>
            <person name="Grisel S."/>
            <person name="Petersen M."/>
            <person name="Berrin J.G."/>
            <person name="Delaux P.M."/>
            <person name="Dal Grande F."/>
            <person name="Keller J."/>
        </authorList>
    </citation>
    <scope>NUCLEOTIDE SEQUENCE [LARGE SCALE GENOMIC DNA]</scope>
    <source>
        <strain evidence="7 8">SAG 245.80</strain>
    </source>
</reference>
<dbReference type="AlphaFoldDB" id="A0AAW1QI40"/>
<dbReference type="PANTHER" id="PTHR46093:SF3">
    <property type="entry name" value="ACYL-COA-BINDING DOMAIN-CONTAINING PROTEIN 4"/>
    <property type="match status" value="1"/>
</dbReference>
<organism evidence="7 8">
    <name type="scientific">Elliptochloris bilobata</name>
    <dbReference type="NCBI Taxonomy" id="381761"/>
    <lineage>
        <taxon>Eukaryota</taxon>
        <taxon>Viridiplantae</taxon>
        <taxon>Chlorophyta</taxon>
        <taxon>core chlorophytes</taxon>
        <taxon>Trebouxiophyceae</taxon>
        <taxon>Trebouxiophyceae incertae sedis</taxon>
        <taxon>Elliptochloris clade</taxon>
        <taxon>Elliptochloris</taxon>
    </lineage>
</organism>
<evidence type="ECO:0000313" key="7">
    <source>
        <dbReference type="EMBL" id="KAK9821109.1"/>
    </source>
</evidence>
<accession>A0AAW1QI40</accession>
<keyword evidence="3" id="KW-0677">Repeat</keyword>
<dbReference type="InterPro" id="IPR006652">
    <property type="entry name" value="Kelch_1"/>
</dbReference>
<sequence length="657" mass="67885">MACPLPYPERFHAAVDYVVKPHPGAKAIEDETRLVLYALHQQATVGPCTEPKPWVWNVVESAKWQAWVQLGDMSSVEAMRLYVKLLDEEIQPDWWALKESAGKPPPIETAQQDGAAVASGGAQALVQAAAVGAWAAPYVEGARRPPPRYEHAVAELGGHMYVVGGNCGGRYLGDVWALELATLTWRPVSGVKSAPPTPQPPPQEGAALPPPPPGGLPPCAGHALVAWGTQLLCLGGHTKAKDAAAAMAVRCFDTLARAWTQLSPSAQAPTSRGSHSATLVGGRVFVFGGEDASRRPLGELHVLDPASCSWQPATTSGVPPSPRSAHTAVAFRDRFLLVFGGGSVAACYADLHALDTHTMTWSQPAVTGTAPSPRAGHAGALLGDTWYVAGGGNNASGCTDMLALDLGGLGAAPLAWAPVTTAEPRSAIASEGLSLLAAPAAGALVAFGGYNGRYHNTVQVFRPERPAAKAESIATIKVDAGPPAAPAKKAGDTDVHPPTNGKDSKAAPAAANGGLPLRAAVPAKADQKPIKLAVEPAVPELPAPSSGAGAALAAVQRDMAAAKEAAAAEIALMRRQLASAQAATSEAEKRAEAAAAEAAEEAGKVMRLEVALAECRQALARSAELEKEVERYRRLAREAEESKGKGSSVWSYISGAS</sequence>
<evidence type="ECO:0000256" key="4">
    <source>
        <dbReference type="ARBA" id="ARBA00023121"/>
    </source>
</evidence>
<feature type="domain" description="ACB" evidence="6">
    <location>
        <begin position="7"/>
        <end position="96"/>
    </location>
</feature>